<dbReference type="CDD" id="cd10963">
    <property type="entry name" value="CE4_RC0012_like"/>
    <property type="match status" value="1"/>
</dbReference>
<comment type="caution">
    <text evidence="1">The sequence shown here is derived from an EMBL/GenBank/DDBJ whole genome shotgun (WGS) entry which is preliminary data.</text>
</comment>
<proteinExistence type="predicted"/>
<sequence length="334" mass="37027">MARSNHRSIISIFGIICILAFFLSSSPAIAQEIIISNYKAVYGYGTYNTHDIVFIRKFARNGVDSYLAVDPQTMETQIIPARVVTMQPLDRAGLLSKYRDTPYCRAIVTAQKQSFALQDAGIIHGFPKEHGITLTIDLCPSHKPLDRIVFTSLITEFQKIEKPVPVALSISGRFMLTHGEDIKWLKGLVSTGDIAVTWVNHTYNHHFDPKKPLKDNFLLEPGTDLDFEILGTEIAMLEHGLVPSVFFRFPGLVSDNSIVGKVTNYGLIPIGSDAWLAKGQQAKAGSIVLIHGNGNEPLGVEDFIALLKSQKSAVLAGQWLLYDLREAVDDEFKE</sequence>
<accession>A0ABU9HY20</accession>
<organism evidence="1 2">
    <name type="scientific">Flavobacterium arundinis</name>
    <dbReference type="NCBI Taxonomy" id="3139143"/>
    <lineage>
        <taxon>Bacteria</taxon>
        <taxon>Pseudomonadati</taxon>
        <taxon>Bacteroidota</taxon>
        <taxon>Flavobacteriia</taxon>
        <taxon>Flavobacteriales</taxon>
        <taxon>Flavobacteriaceae</taxon>
        <taxon>Flavobacterium</taxon>
    </lineage>
</organism>
<dbReference type="Gene3D" id="3.20.20.370">
    <property type="entry name" value="Glycoside hydrolase/deacetylase"/>
    <property type="match status" value="1"/>
</dbReference>
<evidence type="ECO:0000313" key="2">
    <source>
        <dbReference type="Proteomes" id="UP001464555"/>
    </source>
</evidence>
<evidence type="ECO:0000313" key="1">
    <source>
        <dbReference type="EMBL" id="MEL1245039.1"/>
    </source>
</evidence>
<dbReference type="SUPFAM" id="SSF88713">
    <property type="entry name" value="Glycoside hydrolase/deacetylase"/>
    <property type="match status" value="1"/>
</dbReference>
<dbReference type="RefSeq" id="WP_341697352.1">
    <property type="nucleotide sequence ID" value="NZ_JBBYHR010000006.1"/>
</dbReference>
<dbReference type="EMBL" id="JBBYHR010000006">
    <property type="protein sequence ID" value="MEL1245039.1"/>
    <property type="molecule type" value="Genomic_DNA"/>
</dbReference>
<keyword evidence="2" id="KW-1185">Reference proteome</keyword>
<dbReference type="Proteomes" id="UP001464555">
    <property type="component" value="Unassembled WGS sequence"/>
</dbReference>
<reference evidence="1 2" key="1">
    <citation type="submission" date="2024-04" db="EMBL/GenBank/DDBJ databases">
        <title>Flavobacterium sp. DGU11 16S ribosomal RNA gene Genome sequencing and assembly.</title>
        <authorList>
            <person name="Park S."/>
        </authorList>
    </citation>
    <scope>NUCLEOTIDE SEQUENCE [LARGE SCALE GENOMIC DNA]</scope>
    <source>
        <strain evidence="1 2">DGU11</strain>
    </source>
</reference>
<gene>
    <name evidence="1" type="ORF">AAEO56_12245</name>
</gene>
<protein>
    <submittedName>
        <fullName evidence="1">Polysaccharide deacetylase</fullName>
    </submittedName>
</protein>
<dbReference type="InterPro" id="IPR011330">
    <property type="entry name" value="Glyco_hydro/deAcase_b/a-brl"/>
</dbReference>
<name>A0ABU9HY20_9FLAO</name>